<name>A0A372DNW5_9GAMM</name>
<dbReference type="Pfam" id="PF13360">
    <property type="entry name" value="PQQ_2"/>
    <property type="match status" value="1"/>
</dbReference>
<dbReference type="InterPro" id="IPR015943">
    <property type="entry name" value="WD40/YVTN_repeat-like_dom_sf"/>
</dbReference>
<gene>
    <name evidence="4 6" type="primary">bamB</name>
    <name evidence="6" type="ORF">D0Y53_05525</name>
</gene>
<dbReference type="PANTHER" id="PTHR34512:SF30">
    <property type="entry name" value="OUTER MEMBRANE PROTEIN ASSEMBLY FACTOR BAMB"/>
    <property type="match status" value="1"/>
</dbReference>
<keyword evidence="7" id="KW-1185">Reference proteome</keyword>
<dbReference type="RefSeq" id="WP_117202209.1">
    <property type="nucleotide sequence ID" value="NZ_JBHTBK010000001.1"/>
</dbReference>
<feature type="domain" description="Pyrrolo-quinoline quinone repeat" evidence="5">
    <location>
        <begin position="97"/>
        <end position="328"/>
    </location>
</feature>
<dbReference type="GO" id="GO:0009279">
    <property type="term" value="C:cell outer membrane"/>
    <property type="evidence" value="ECO:0007669"/>
    <property type="project" value="UniProtKB-SubCell"/>
</dbReference>
<evidence type="ECO:0000259" key="5">
    <source>
        <dbReference type="Pfam" id="PF13360"/>
    </source>
</evidence>
<organism evidence="6 7">
    <name type="scientific">Cognatiluteimonas weifangensis</name>
    <dbReference type="NCBI Taxonomy" id="2303539"/>
    <lineage>
        <taxon>Bacteria</taxon>
        <taxon>Pseudomonadati</taxon>
        <taxon>Pseudomonadota</taxon>
        <taxon>Gammaproteobacteria</taxon>
        <taxon>Lysobacterales</taxon>
        <taxon>Lysobacteraceae</taxon>
        <taxon>Cognatiluteimonas</taxon>
    </lineage>
</organism>
<evidence type="ECO:0000256" key="4">
    <source>
        <dbReference type="HAMAP-Rule" id="MF_00923"/>
    </source>
</evidence>
<keyword evidence="3 4" id="KW-0998">Cell outer membrane</keyword>
<dbReference type="InterPro" id="IPR002372">
    <property type="entry name" value="PQQ_rpt_dom"/>
</dbReference>
<evidence type="ECO:0000256" key="3">
    <source>
        <dbReference type="ARBA" id="ARBA00023237"/>
    </source>
</evidence>
<keyword evidence="2 4" id="KW-0472">Membrane</keyword>
<evidence type="ECO:0000256" key="2">
    <source>
        <dbReference type="ARBA" id="ARBA00023136"/>
    </source>
</evidence>
<dbReference type="NCBIfam" id="TIGR03300">
    <property type="entry name" value="assembly_YfgL"/>
    <property type="match status" value="1"/>
</dbReference>
<evidence type="ECO:0000313" key="7">
    <source>
        <dbReference type="Proteomes" id="UP000262917"/>
    </source>
</evidence>
<dbReference type="Gene3D" id="2.130.10.10">
    <property type="entry name" value="YVTN repeat-like/Quinoprotein amine dehydrogenase"/>
    <property type="match status" value="1"/>
</dbReference>
<dbReference type="GO" id="GO:0051205">
    <property type="term" value="P:protein insertion into membrane"/>
    <property type="evidence" value="ECO:0007669"/>
    <property type="project" value="UniProtKB-UniRule"/>
</dbReference>
<dbReference type="AlphaFoldDB" id="A0A372DNW5"/>
<dbReference type="PANTHER" id="PTHR34512">
    <property type="entry name" value="CELL SURFACE PROTEIN"/>
    <property type="match status" value="1"/>
</dbReference>
<keyword evidence="1 4" id="KW-0732">Signal</keyword>
<dbReference type="GO" id="GO:0043165">
    <property type="term" value="P:Gram-negative-bacterium-type cell outer membrane assembly"/>
    <property type="evidence" value="ECO:0007669"/>
    <property type="project" value="UniProtKB-UniRule"/>
</dbReference>
<dbReference type="SUPFAM" id="SSF50998">
    <property type="entry name" value="Quinoprotein alcohol dehydrogenase-like"/>
    <property type="match status" value="1"/>
</dbReference>
<dbReference type="EMBL" id="QVPD01000004">
    <property type="protein sequence ID" value="RFP61184.1"/>
    <property type="molecule type" value="Genomic_DNA"/>
</dbReference>
<keyword evidence="4" id="KW-0449">Lipoprotein</keyword>
<proteinExistence type="inferred from homology"/>
<comment type="function">
    <text evidence="4">Part of the outer membrane protein assembly complex, which is involved in assembly and insertion of beta-barrel proteins into the outer membrane.</text>
</comment>
<evidence type="ECO:0000313" key="6">
    <source>
        <dbReference type="EMBL" id="RFP61184.1"/>
    </source>
</evidence>
<keyword evidence="4" id="KW-0564">Palmitate</keyword>
<comment type="similarity">
    <text evidence="4">Belongs to the BamB family.</text>
</comment>
<comment type="caution">
    <text evidence="6">The sequence shown here is derived from an EMBL/GenBank/DDBJ whole genome shotgun (WGS) entry which is preliminary data.</text>
</comment>
<comment type="subcellular location">
    <subcellularLocation>
        <location evidence="4">Cell outer membrane</location>
        <topology evidence="4">Lipid-anchor</topology>
    </subcellularLocation>
</comment>
<dbReference type="InterPro" id="IPR018391">
    <property type="entry name" value="PQQ_b-propeller_rpt"/>
</dbReference>
<dbReference type="OrthoDB" id="5173551at2"/>
<reference evidence="6 7" key="1">
    <citation type="submission" date="2018-08" db="EMBL/GenBank/DDBJ databases">
        <title>Lysobacter weifangensis sp. nov., a new member of the family 'Xanthomonadaceae', isolated from soil in a farmland.</title>
        <authorList>
            <person name="Zhao H."/>
        </authorList>
    </citation>
    <scope>NUCLEOTIDE SEQUENCE [LARGE SCALE GENOMIC DNA]</scope>
    <source>
        <strain evidence="6 7">WF-2</strain>
    </source>
</reference>
<dbReference type="Proteomes" id="UP000262917">
    <property type="component" value="Unassembled WGS sequence"/>
</dbReference>
<dbReference type="SMART" id="SM00564">
    <property type="entry name" value="PQQ"/>
    <property type="match status" value="7"/>
</dbReference>
<protein>
    <recommendedName>
        <fullName evidence="4">Outer membrane protein assembly factor BamB</fullName>
    </recommendedName>
</protein>
<dbReference type="PROSITE" id="PS51257">
    <property type="entry name" value="PROKAR_LIPOPROTEIN"/>
    <property type="match status" value="1"/>
</dbReference>
<comment type="subunit">
    <text evidence="4">Part of the Bam complex.</text>
</comment>
<accession>A0A372DNW5</accession>
<evidence type="ECO:0000256" key="1">
    <source>
        <dbReference type="ARBA" id="ARBA00022729"/>
    </source>
</evidence>
<dbReference type="InterPro" id="IPR017687">
    <property type="entry name" value="BamB"/>
</dbReference>
<dbReference type="HAMAP" id="MF_00923">
    <property type="entry name" value="OM_assembly_BamB"/>
    <property type="match status" value="1"/>
</dbReference>
<dbReference type="InterPro" id="IPR011047">
    <property type="entry name" value="Quinoprotein_ADH-like_sf"/>
</dbReference>
<sequence>MKPAHLRSASRTPSGRSGASLALLLVCAVALGGCSTVKGWFGGKRGETLKPAELTEFAPSAKAQKLWSARAGKGEGRLGARQGPAVADGHVYAAAVEGGVRAFDLQTGAALWQHESELPLSGGPGAGDGLVAVGSLEGDVLALDAATGAQKWTAKVGSEVVAAPAVGQGLVLVRSNDGRVTAFDAASGERRWFWERETPTLSVRGNGSPLLGPGLAFVGNDDGTLSALALADGRLLWEQTVAAAEGRSELDRMADIDGTPVLDGTVLFATSYKKQTMAIDGPSGRPLWAHDAGGPGQVAVSADRVVVTDPDGTVWGLDKASGAALWQQAALARRNVTAPTLQGDYAVVGDYEGYLHWLKLDDGAFAARVDAAGDPIRAAPVVADGILVVQSTGGEISAWRLGQ</sequence>